<name>A0AAN7QR93_TRANT</name>
<gene>
    <name evidence="2" type="ORF">SAY86_014295</name>
</gene>
<proteinExistence type="predicted"/>
<keyword evidence="3" id="KW-1185">Reference proteome</keyword>
<protein>
    <submittedName>
        <fullName evidence="2">Uncharacterized protein</fullName>
    </submittedName>
</protein>
<dbReference type="AlphaFoldDB" id="A0AAN7QR93"/>
<evidence type="ECO:0000313" key="2">
    <source>
        <dbReference type="EMBL" id="KAK4772520.1"/>
    </source>
</evidence>
<dbReference type="EMBL" id="JAXQNO010000020">
    <property type="protein sequence ID" value="KAK4772520.1"/>
    <property type="molecule type" value="Genomic_DNA"/>
</dbReference>
<comment type="caution">
    <text evidence="2">The sequence shown here is derived from an EMBL/GenBank/DDBJ whole genome shotgun (WGS) entry which is preliminary data.</text>
</comment>
<keyword evidence="1" id="KW-0732">Signal</keyword>
<sequence>MLMLYVVILLMQNASGKGLQFISDSSEFSKSDKPIMKLEENGTEKVWGEHDALVSLTDTSAKVI</sequence>
<dbReference type="Proteomes" id="UP001346149">
    <property type="component" value="Unassembled WGS sequence"/>
</dbReference>
<evidence type="ECO:0000256" key="1">
    <source>
        <dbReference type="SAM" id="SignalP"/>
    </source>
</evidence>
<feature type="signal peptide" evidence="1">
    <location>
        <begin position="1"/>
        <end position="18"/>
    </location>
</feature>
<accession>A0AAN7QR93</accession>
<organism evidence="2 3">
    <name type="scientific">Trapa natans</name>
    <name type="common">Water chestnut</name>
    <dbReference type="NCBI Taxonomy" id="22666"/>
    <lineage>
        <taxon>Eukaryota</taxon>
        <taxon>Viridiplantae</taxon>
        <taxon>Streptophyta</taxon>
        <taxon>Embryophyta</taxon>
        <taxon>Tracheophyta</taxon>
        <taxon>Spermatophyta</taxon>
        <taxon>Magnoliopsida</taxon>
        <taxon>eudicotyledons</taxon>
        <taxon>Gunneridae</taxon>
        <taxon>Pentapetalae</taxon>
        <taxon>rosids</taxon>
        <taxon>malvids</taxon>
        <taxon>Myrtales</taxon>
        <taxon>Lythraceae</taxon>
        <taxon>Trapa</taxon>
    </lineage>
</organism>
<evidence type="ECO:0000313" key="3">
    <source>
        <dbReference type="Proteomes" id="UP001346149"/>
    </source>
</evidence>
<feature type="chain" id="PRO_5042883622" evidence="1">
    <location>
        <begin position="19"/>
        <end position="64"/>
    </location>
</feature>
<reference evidence="2 3" key="1">
    <citation type="journal article" date="2023" name="Hortic Res">
        <title>Pangenome of water caltrop reveals structural variations and asymmetric subgenome divergence after allopolyploidization.</title>
        <authorList>
            <person name="Zhang X."/>
            <person name="Chen Y."/>
            <person name="Wang L."/>
            <person name="Yuan Y."/>
            <person name="Fang M."/>
            <person name="Shi L."/>
            <person name="Lu R."/>
            <person name="Comes H.P."/>
            <person name="Ma Y."/>
            <person name="Chen Y."/>
            <person name="Huang G."/>
            <person name="Zhou Y."/>
            <person name="Zheng Z."/>
            <person name="Qiu Y."/>
        </authorList>
    </citation>
    <scope>NUCLEOTIDE SEQUENCE [LARGE SCALE GENOMIC DNA]</scope>
    <source>
        <strain evidence="2">F231</strain>
    </source>
</reference>